<evidence type="ECO:0000313" key="2">
    <source>
        <dbReference type="EMBL" id="KAF0039218.1"/>
    </source>
</evidence>
<evidence type="ECO:0000313" key="3">
    <source>
        <dbReference type="Proteomes" id="UP000438429"/>
    </source>
</evidence>
<accession>A0A6A4T4F1</accession>
<feature type="region of interest" description="Disordered" evidence="1">
    <location>
        <begin position="119"/>
        <end position="145"/>
    </location>
</feature>
<protein>
    <submittedName>
        <fullName evidence="2">Uncharacterized protein</fullName>
    </submittedName>
</protein>
<sequence>MSSGTDDDVAKLIHLRREKDHLFSGKWFASAAGWNLHDMSIEEEELDENTFNDHMNSVIDWAEEGPTFHSDPDDSSDEEYLPSISLRMGGALKGAQVIDNLPTIGIDETVHDLPAPEVLSDESRAANFARPSEGDGRNDSPGHSAQYCSYTTMELDTKEIVHVATIDKRQTNWNSNIMEKEGFIQTVEKLTKELKVEEFSTDAHVQIGESTSHLESFQNHILSFRKKYNKNARRYSLYALKCEKSYGYIPELQAQIVKGRVASGVGMPRKRALRPDDPRQLGVVPPIPPPPTSELVRTQVSRGLGSAF</sequence>
<organism evidence="2 3">
    <name type="scientific">Scophthalmus maximus</name>
    <name type="common">Turbot</name>
    <name type="synonym">Psetta maxima</name>
    <dbReference type="NCBI Taxonomy" id="52904"/>
    <lineage>
        <taxon>Eukaryota</taxon>
        <taxon>Metazoa</taxon>
        <taxon>Chordata</taxon>
        <taxon>Craniata</taxon>
        <taxon>Vertebrata</taxon>
        <taxon>Euteleostomi</taxon>
        <taxon>Actinopterygii</taxon>
        <taxon>Neopterygii</taxon>
        <taxon>Teleostei</taxon>
        <taxon>Neoteleostei</taxon>
        <taxon>Acanthomorphata</taxon>
        <taxon>Carangaria</taxon>
        <taxon>Pleuronectiformes</taxon>
        <taxon>Pleuronectoidei</taxon>
        <taxon>Scophthalmidae</taxon>
        <taxon>Scophthalmus</taxon>
    </lineage>
</organism>
<gene>
    <name evidence="2" type="ORF">F2P81_007453</name>
</gene>
<feature type="region of interest" description="Disordered" evidence="1">
    <location>
        <begin position="268"/>
        <end position="308"/>
    </location>
</feature>
<comment type="caution">
    <text evidence="2">The sequence shown here is derived from an EMBL/GenBank/DDBJ whole genome shotgun (WGS) entry which is preliminary data.</text>
</comment>
<dbReference type="EMBL" id="VEVO01000007">
    <property type="protein sequence ID" value="KAF0039218.1"/>
    <property type="molecule type" value="Genomic_DNA"/>
</dbReference>
<dbReference type="PANTHER" id="PTHR31751">
    <property type="entry name" value="SI:CH211-108C17.2-RELATED-RELATED"/>
    <property type="match status" value="1"/>
</dbReference>
<dbReference type="PANTHER" id="PTHR31751:SF7">
    <property type="entry name" value="THAP-TYPE DOMAIN-CONTAINING PROTEIN"/>
    <property type="match status" value="1"/>
</dbReference>
<evidence type="ECO:0000256" key="1">
    <source>
        <dbReference type="SAM" id="MobiDB-lite"/>
    </source>
</evidence>
<dbReference type="AlphaFoldDB" id="A0A6A4T4F1"/>
<proteinExistence type="predicted"/>
<reference evidence="2 3" key="1">
    <citation type="submission" date="2019-06" db="EMBL/GenBank/DDBJ databases">
        <title>Draft genomes of female and male turbot (Scophthalmus maximus).</title>
        <authorList>
            <person name="Xu H."/>
            <person name="Xu X.-W."/>
            <person name="Shao C."/>
            <person name="Chen S."/>
        </authorList>
    </citation>
    <scope>NUCLEOTIDE SEQUENCE [LARGE SCALE GENOMIC DNA]</scope>
    <source>
        <strain evidence="2">Ysfricsl-2016a</strain>
        <tissue evidence="2">Blood</tissue>
    </source>
</reference>
<name>A0A6A4T4F1_SCOMX</name>
<dbReference type="Proteomes" id="UP000438429">
    <property type="component" value="Unassembled WGS sequence"/>
</dbReference>